<gene>
    <name evidence="2" type="ORF">TASK_LOCUS10126</name>
</gene>
<evidence type="ECO:0000256" key="1">
    <source>
        <dbReference type="SAM" id="Phobius"/>
    </source>
</evidence>
<keyword evidence="1" id="KW-0472">Membrane</keyword>
<evidence type="ECO:0000313" key="4">
    <source>
        <dbReference type="WBParaSite" id="TASK_0001012501-mRNA-1"/>
    </source>
</evidence>
<name>A0A0R3WGY2_TAEAS</name>
<keyword evidence="3" id="KW-1185">Reference proteome</keyword>
<organism evidence="4">
    <name type="scientific">Taenia asiatica</name>
    <name type="common">Asian tapeworm</name>
    <dbReference type="NCBI Taxonomy" id="60517"/>
    <lineage>
        <taxon>Eukaryota</taxon>
        <taxon>Metazoa</taxon>
        <taxon>Spiralia</taxon>
        <taxon>Lophotrochozoa</taxon>
        <taxon>Platyhelminthes</taxon>
        <taxon>Cestoda</taxon>
        <taxon>Eucestoda</taxon>
        <taxon>Cyclophyllidea</taxon>
        <taxon>Taeniidae</taxon>
        <taxon>Taenia</taxon>
    </lineage>
</organism>
<reference evidence="2 3" key="2">
    <citation type="submission" date="2018-11" db="EMBL/GenBank/DDBJ databases">
        <authorList>
            <consortium name="Pathogen Informatics"/>
        </authorList>
    </citation>
    <scope>NUCLEOTIDE SEQUENCE [LARGE SCALE GENOMIC DNA]</scope>
</reference>
<proteinExistence type="predicted"/>
<protein>
    <submittedName>
        <fullName evidence="4">DoxX family protein</fullName>
    </submittedName>
</protein>
<accession>A0A0R3WGY2</accession>
<dbReference type="WBParaSite" id="TASK_0001012501-mRNA-1">
    <property type="protein sequence ID" value="TASK_0001012501-mRNA-1"/>
    <property type="gene ID" value="TASK_0001012501"/>
</dbReference>
<feature type="transmembrane region" description="Helical" evidence="1">
    <location>
        <begin position="15"/>
        <end position="32"/>
    </location>
</feature>
<reference evidence="4" key="1">
    <citation type="submission" date="2017-02" db="UniProtKB">
        <authorList>
            <consortium name="WormBaseParasite"/>
        </authorList>
    </citation>
    <scope>IDENTIFICATION</scope>
</reference>
<keyword evidence="1" id="KW-0812">Transmembrane</keyword>
<dbReference type="Proteomes" id="UP000282613">
    <property type="component" value="Unassembled WGS sequence"/>
</dbReference>
<dbReference type="AlphaFoldDB" id="A0A0R3WGY2"/>
<dbReference type="EMBL" id="UYRS01020454">
    <property type="protein sequence ID" value="VDK48925.1"/>
    <property type="molecule type" value="Genomic_DNA"/>
</dbReference>
<sequence>MSGIVKALTAPEMRWIFALIYFHFAYQQWIRAHRRGQWVRRIAWPQWIIGFGKYHFVTP</sequence>
<evidence type="ECO:0000313" key="2">
    <source>
        <dbReference type="EMBL" id="VDK48925.1"/>
    </source>
</evidence>
<evidence type="ECO:0000313" key="3">
    <source>
        <dbReference type="Proteomes" id="UP000282613"/>
    </source>
</evidence>
<keyword evidence="1" id="KW-1133">Transmembrane helix</keyword>